<gene>
    <name evidence="1" type="ORF">H9821_10235</name>
</gene>
<accession>A0A9D1ZXR7</accession>
<dbReference type="Pfam" id="PF11662">
    <property type="entry name" value="DUF3263"/>
    <property type="match status" value="1"/>
</dbReference>
<sequence>MSSESTEPEEGLTENEAAILNLEKKRFKYQGSKEQAITRTLGLTPVAYYQQLNALIDNPRAIAAEPALTRRLRLKRDALT</sequence>
<proteinExistence type="predicted"/>
<comment type="caution">
    <text evidence="1">The sequence shown here is derived from an EMBL/GenBank/DDBJ whole genome shotgun (WGS) entry which is preliminary data.</text>
</comment>
<organism evidence="1 2">
    <name type="scientific">Candidatus Rothia avicola</name>
    <dbReference type="NCBI Taxonomy" id="2840478"/>
    <lineage>
        <taxon>Bacteria</taxon>
        <taxon>Bacillati</taxon>
        <taxon>Actinomycetota</taxon>
        <taxon>Actinomycetes</taxon>
        <taxon>Micrococcales</taxon>
        <taxon>Micrococcaceae</taxon>
        <taxon>Rothia</taxon>
    </lineage>
</organism>
<evidence type="ECO:0000313" key="1">
    <source>
        <dbReference type="EMBL" id="HIY96009.1"/>
    </source>
</evidence>
<dbReference type="AlphaFoldDB" id="A0A9D1ZXR7"/>
<name>A0A9D1ZXR7_9MICC</name>
<dbReference type="InterPro" id="IPR021678">
    <property type="entry name" value="DUF3263"/>
</dbReference>
<reference evidence="1" key="1">
    <citation type="journal article" date="2021" name="PeerJ">
        <title>Extensive microbial diversity within the chicken gut microbiome revealed by metagenomics and culture.</title>
        <authorList>
            <person name="Gilroy R."/>
            <person name="Ravi A."/>
            <person name="Getino M."/>
            <person name="Pursley I."/>
            <person name="Horton D.L."/>
            <person name="Alikhan N.F."/>
            <person name="Baker D."/>
            <person name="Gharbi K."/>
            <person name="Hall N."/>
            <person name="Watson M."/>
            <person name="Adriaenssens E.M."/>
            <person name="Foster-Nyarko E."/>
            <person name="Jarju S."/>
            <person name="Secka A."/>
            <person name="Antonio M."/>
            <person name="Oren A."/>
            <person name="Chaudhuri R.R."/>
            <person name="La Ragione R."/>
            <person name="Hildebrand F."/>
            <person name="Pallen M.J."/>
        </authorList>
    </citation>
    <scope>NUCLEOTIDE SEQUENCE</scope>
    <source>
        <strain evidence="1">ChiHjej12B11-9195</strain>
    </source>
</reference>
<dbReference type="EMBL" id="DXCN01000078">
    <property type="protein sequence ID" value="HIY96009.1"/>
    <property type="molecule type" value="Genomic_DNA"/>
</dbReference>
<evidence type="ECO:0000313" key="2">
    <source>
        <dbReference type="Proteomes" id="UP000824134"/>
    </source>
</evidence>
<dbReference type="Proteomes" id="UP000824134">
    <property type="component" value="Unassembled WGS sequence"/>
</dbReference>
<protein>
    <submittedName>
        <fullName evidence="1">DUF3263 domain-containing protein</fullName>
    </submittedName>
</protein>
<reference evidence="1" key="2">
    <citation type="submission" date="2021-04" db="EMBL/GenBank/DDBJ databases">
        <authorList>
            <person name="Gilroy R."/>
        </authorList>
    </citation>
    <scope>NUCLEOTIDE SEQUENCE</scope>
    <source>
        <strain evidence="1">ChiHjej12B11-9195</strain>
    </source>
</reference>